<comment type="subunit">
    <text evidence="8">Forms a heterodimer with SLX4.</text>
</comment>
<keyword evidence="6 8" id="KW-0234">DNA repair</keyword>
<dbReference type="InterPro" id="IPR027520">
    <property type="entry name" value="Slx1"/>
</dbReference>
<feature type="region of interest" description="Disordered" evidence="9">
    <location>
        <begin position="90"/>
        <end position="112"/>
    </location>
</feature>
<dbReference type="GO" id="GO:0000724">
    <property type="term" value="P:double-strand break repair via homologous recombination"/>
    <property type="evidence" value="ECO:0007669"/>
    <property type="project" value="TreeGrafter"/>
</dbReference>
<sequence>MPLDRPIPAFYCCYLLRSTVRRANVYIGSTPNPVRRLGQHNGLAKGGAARTNRPALRPWEMACIVTGFPSHIAALQFEWAWQNPHVTQHISDESRIQHATQKKRSGQPKRPRHSVLSLLSNLHLLLRSPSFSRWPLEIRFFSEDVYQTWLKSSSTADESIRDSIPVIRDFPPASELGGEDSGSPQMKRRKTSHGIAALDVDYANHKSHVEKAREVMQFEREGRCAVCRNELEHDAGIYTVCPNAGCESVSHLTCLSKHFLESDESASLIPIAGKCPGCHAELRWVDIVKELTLRMRGQKEVEKLLKGKRVRKATAESSSQAMLETSDSNEFSDDEIESDIMEELKMLQKFNPIGSKMDMGDSWHVIDASDDSDTQSIASIASRTKKDTSYKTNPGGLGAVIEDSDWDDAEILD</sequence>
<dbReference type="GO" id="GO:0033557">
    <property type="term" value="C:Slx1-Slx4 complex"/>
    <property type="evidence" value="ECO:0007669"/>
    <property type="project" value="UniProtKB-UniRule"/>
</dbReference>
<evidence type="ECO:0000256" key="4">
    <source>
        <dbReference type="ARBA" id="ARBA00022801"/>
    </source>
</evidence>
<evidence type="ECO:0000256" key="3">
    <source>
        <dbReference type="ARBA" id="ARBA00022763"/>
    </source>
</evidence>
<dbReference type="RefSeq" id="XP_024723430.1">
    <property type="nucleotide sequence ID" value="XM_024869999.1"/>
</dbReference>
<evidence type="ECO:0000256" key="8">
    <source>
        <dbReference type="HAMAP-Rule" id="MF_03100"/>
    </source>
</evidence>
<dbReference type="Gene3D" id="3.40.1440.10">
    <property type="entry name" value="GIY-YIG endonuclease"/>
    <property type="match status" value="1"/>
</dbReference>
<feature type="region of interest" description="Disordered" evidence="9">
    <location>
        <begin position="171"/>
        <end position="190"/>
    </location>
</feature>
<dbReference type="InterPro" id="IPR035901">
    <property type="entry name" value="GIY-YIG_endonuc_sf"/>
</dbReference>
<comment type="cofactor">
    <cofactor evidence="8">
        <name>a divalent metal cation</name>
        <dbReference type="ChEBI" id="CHEBI:60240"/>
    </cofactor>
</comment>
<dbReference type="GO" id="GO:0008821">
    <property type="term" value="F:crossover junction DNA endonuclease activity"/>
    <property type="evidence" value="ECO:0007669"/>
    <property type="project" value="TreeGrafter"/>
</dbReference>
<evidence type="ECO:0000256" key="5">
    <source>
        <dbReference type="ARBA" id="ARBA00023172"/>
    </source>
</evidence>
<dbReference type="InParanoid" id="A0A2T3B933"/>
<evidence type="ECO:0000313" key="11">
    <source>
        <dbReference type="EMBL" id="PSS23384.1"/>
    </source>
</evidence>
<comment type="function">
    <text evidence="8">Catalytic subunit of the SLX1-SLX4 structure-specific endonuclease that resolves DNA secondary structures generated during DNA repair and recombination. Has endonuclease activity towards branched DNA substrates, introducing single-strand cuts in duplex DNA close to junctions with ss-DNA.</text>
</comment>
<keyword evidence="2 8" id="KW-0255">Endonuclease</keyword>
<keyword evidence="12" id="KW-1185">Reference proteome</keyword>
<gene>
    <name evidence="11" type="ORF">M430DRAFT_96955</name>
</gene>
<dbReference type="GO" id="GO:0017108">
    <property type="term" value="F:5'-flap endonuclease activity"/>
    <property type="evidence" value="ECO:0007669"/>
    <property type="project" value="InterPro"/>
</dbReference>
<dbReference type="FunFam" id="3.40.1440.10:FF:000006">
    <property type="entry name" value="Structure-specific endonuclease subunit SLX1"/>
    <property type="match status" value="1"/>
</dbReference>
<dbReference type="HAMAP" id="MF_03100">
    <property type="entry name" value="Endonuc_su_Slx1"/>
    <property type="match status" value="1"/>
</dbReference>
<dbReference type="STRING" id="857342.A0A2T3B933"/>
<organism evidence="11 12">
    <name type="scientific">Amorphotheca resinae ATCC 22711</name>
    <dbReference type="NCBI Taxonomy" id="857342"/>
    <lineage>
        <taxon>Eukaryota</taxon>
        <taxon>Fungi</taxon>
        <taxon>Dikarya</taxon>
        <taxon>Ascomycota</taxon>
        <taxon>Pezizomycotina</taxon>
        <taxon>Leotiomycetes</taxon>
        <taxon>Helotiales</taxon>
        <taxon>Amorphothecaceae</taxon>
        <taxon>Amorphotheca</taxon>
    </lineage>
</organism>
<evidence type="ECO:0000256" key="2">
    <source>
        <dbReference type="ARBA" id="ARBA00022759"/>
    </source>
</evidence>
<feature type="compositionally biased region" description="Acidic residues" evidence="9">
    <location>
        <begin position="402"/>
        <end position="413"/>
    </location>
</feature>
<feature type="region of interest" description="Disordered" evidence="9">
    <location>
        <begin position="372"/>
        <end position="413"/>
    </location>
</feature>
<accession>A0A2T3B933</accession>
<feature type="domain" description="GIY-YIG" evidence="10">
    <location>
        <begin position="9"/>
        <end position="91"/>
    </location>
</feature>
<keyword evidence="1 8" id="KW-0540">Nuclease</keyword>
<dbReference type="InterPro" id="IPR000305">
    <property type="entry name" value="GIY-YIG_endonuc"/>
</dbReference>
<dbReference type="Pfam" id="PF01541">
    <property type="entry name" value="GIY-YIG"/>
    <property type="match status" value="1"/>
</dbReference>
<dbReference type="PANTHER" id="PTHR20208">
    <property type="entry name" value="STRUCTURE-SPECIFIC ENDONUCLEASE SUBUNIT SLX1"/>
    <property type="match status" value="1"/>
</dbReference>
<dbReference type="FunCoup" id="A0A2T3B933">
    <property type="interactions" value="395"/>
</dbReference>
<keyword evidence="5 8" id="KW-0233">DNA recombination</keyword>
<dbReference type="CDD" id="cd10455">
    <property type="entry name" value="GIY-YIG_SLX1"/>
    <property type="match status" value="1"/>
</dbReference>
<dbReference type="EMBL" id="KZ679008">
    <property type="protein sequence ID" value="PSS23384.1"/>
    <property type="molecule type" value="Genomic_DNA"/>
</dbReference>
<dbReference type="Pfam" id="PF21202">
    <property type="entry name" value="SLX1_C"/>
    <property type="match status" value="1"/>
</dbReference>
<evidence type="ECO:0000259" key="10">
    <source>
        <dbReference type="PROSITE" id="PS50164"/>
    </source>
</evidence>
<evidence type="ECO:0000256" key="9">
    <source>
        <dbReference type="SAM" id="MobiDB-lite"/>
    </source>
</evidence>
<protein>
    <recommendedName>
        <fullName evidence="10">GIY-YIG domain-containing protein</fullName>
    </recommendedName>
</protein>
<feature type="compositionally biased region" description="Basic residues" evidence="9">
    <location>
        <begin position="100"/>
        <end position="112"/>
    </location>
</feature>
<dbReference type="AlphaFoldDB" id="A0A2T3B933"/>
<dbReference type="PANTHER" id="PTHR20208:SF10">
    <property type="entry name" value="STRUCTURE-SPECIFIC ENDONUCLEASE SUBUNIT SLX1"/>
    <property type="match status" value="1"/>
</dbReference>
<dbReference type="OrthoDB" id="24645at2759"/>
<dbReference type="PROSITE" id="PS50164">
    <property type="entry name" value="GIY_YIG"/>
    <property type="match status" value="1"/>
</dbReference>
<comment type="similarity">
    <text evidence="8">Belongs to the SLX1 family.</text>
</comment>
<proteinExistence type="inferred from homology"/>
<evidence type="ECO:0000313" key="12">
    <source>
        <dbReference type="Proteomes" id="UP000241818"/>
    </source>
</evidence>
<dbReference type="InterPro" id="IPR050381">
    <property type="entry name" value="SLX1_endonuclease"/>
</dbReference>
<name>A0A2T3B933_AMORE</name>
<dbReference type="InterPro" id="IPR048749">
    <property type="entry name" value="SLX1_C"/>
</dbReference>
<dbReference type="Proteomes" id="UP000241818">
    <property type="component" value="Unassembled WGS sequence"/>
</dbReference>
<comment type="caution">
    <text evidence="8">Lacks conserved residue(s) required for the propagation of feature annotation.</text>
</comment>
<keyword evidence="7 8" id="KW-0539">Nucleus</keyword>
<evidence type="ECO:0000256" key="6">
    <source>
        <dbReference type="ARBA" id="ARBA00023204"/>
    </source>
</evidence>
<keyword evidence="4 8" id="KW-0378">Hydrolase</keyword>
<dbReference type="Gene3D" id="3.30.40.10">
    <property type="entry name" value="Zinc/RING finger domain, C3HC4 (zinc finger)"/>
    <property type="match status" value="1"/>
</dbReference>
<evidence type="ECO:0000256" key="1">
    <source>
        <dbReference type="ARBA" id="ARBA00022722"/>
    </source>
</evidence>
<keyword evidence="3 8" id="KW-0227">DNA damage</keyword>
<dbReference type="InterPro" id="IPR013083">
    <property type="entry name" value="Znf_RING/FYVE/PHD"/>
</dbReference>
<comment type="subcellular location">
    <subcellularLocation>
        <location evidence="8">Nucleus</location>
    </subcellularLocation>
</comment>
<reference evidence="11 12" key="1">
    <citation type="journal article" date="2018" name="New Phytol.">
        <title>Comparative genomics and transcriptomics depict ericoid mycorrhizal fungi as versatile saprotrophs and plant mutualists.</title>
        <authorList>
            <person name="Martino E."/>
            <person name="Morin E."/>
            <person name="Grelet G.A."/>
            <person name="Kuo A."/>
            <person name="Kohler A."/>
            <person name="Daghino S."/>
            <person name="Barry K.W."/>
            <person name="Cichocki N."/>
            <person name="Clum A."/>
            <person name="Dockter R.B."/>
            <person name="Hainaut M."/>
            <person name="Kuo R.C."/>
            <person name="LaButti K."/>
            <person name="Lindahl B.D."/>
            <person name="Lindquist E.A."/>
            <person name="Lipzen A."/>
            <person name="Khouja H.R."/>
            <person name="Magnuson J."/>
            <person name="Murat C."/>
            <person name="Ohm R.A."/>
            <person name="Singer S.W."/>
            <person name="Spatafora J.W."/>
            <person name="Wang M."/>
            <person name="Veneault-Fourrey C."/>
            <person name="Henrissat B."/>
            <person name="Grigoriev I.V."/>
            <person name="Martin F.M."/>
            <person name="Perotto S."/>
        </authorList>
    </citation>
    <scope>NUCLEOTIDE SEQUENCE [LARGE SCALE GENOMIC DNA]</scope>
    <source>
        <strain evidence="11 12">ATCC 22711</strain>
    </source>
</reference>
<evidence type="ECO:0000256" key="7">
    <source>
        <dbReference type="ARBA" id="ARBA00023242"/>
    </source>
</evidence>
<dbReference type="GeneID" id="36578080"/>